<dbReference type="AlphaFoldDB" id="A0BNE4"/>
<dbReference type="InParanoid" id="A0BNE4"/>
<dbReference type="RefSeq" id="XP_001427459.1">
    <property type="nucleotide sequence ID" value="XM_001427422.1"/>
</dbReference>
<name>A0BNE4_PARTE</name>
<dbReference type="OrthoDB" id="10355019at2759"/>
<keyword evidence="2" id="KW-1185">Reference proteome</keyword>
<accession>A0BNE4</accession>
<dbReference type="GeneID" id="5013243"/>
<evidence type="ECO:0000313" key="1">
    <source>
        <dbReference type="EMBL" id="CAK60061.1"/>
    </source>
</evidence>
<dbReference type="OMA" id="MNDSTQD"/>
<dbReference type="EMBL" id="CT868006">
    <property type="protein sequence ID" value="CAK60061.1"/>
    <property type="molecule type" value="Genomic_DNA"/>
</dbReference>
<dbReference type="HOGENOM" id="CLU_1921187_0_0_1"/>
<gene>
    <name evidence="1" type="ORF">GSPATT00030699001</name>
</gene>
<reference evidence="1 2" key="1">
    <citation type="journal article" date="2006" name="Nature">
        <title>Global trends of whole-genome duplications revealed by the ciliate Paramecium tetraurelia.</title>
        <authorList>
            <consortium name="Genoscope"/>
            <person name="Aury J.-M."/>
            <person name="Jaillon O."/>
            <person name="Duret L."/>
            <person name="Noel B."/>
            <person name="Jubin C."/>
            <person name="Porcel B.M."/>
            <person name="Segurens B."/>
            <person name="Daubin V."/>
            <person name="Anthouard V."/>
            <person name="Aiach N."/>
            <person name="Arnaiz O."/>
            <person name="Billaut A."/>
            <person name="Beisson J."/>
            <person name="Blanc I."/>
            <person name="Bouhouche K."/>
            <person name="Camara F."/>
            <person name="Duharcourt S."/>
            <person name="Guigo R."/>
            <person name="Gogendeau D."/>
            <person name="Katinka M."/>
            <person name="Keller A.-M."/>
            <person name="Kissmehl R."/>
            <person name="Klotz C."/>
            <person name="Koll F."/>
            <person name="Le Moue A."/>
            <person name="Lepere C."/>
            <person name="Malinsky S."/>
            <person name="Nowacki M."/>
            <person name="Nowak J.K."/>
            <person name="Plattner H."/>
            <person name="Poulain J."/>
            <person name="Ruiz F."/>
            <person name="Serrano V."/>
            <person name="Zagulski M."/>
            <person name="Dessen P."/>
            <person name="Betermier M."/>
            <person name="Weissenbach J."/>
            <person name="Scarpelli C."/>
            <person name="Schachter V."/>
            <person name="Sperling L."/>
            <person name="Meyer E."/>
            <person name="Cohen J."/>
            <person name="Wincker P."/>
        </authorList>
    </citation>
    <scope>NUCLEOTIDE SEQUENCE [LARGE SCALE GENOMIC DNA]</scope>
    <source>
        <strain evidence="1 2">Stock d4-2</strain>
    </source>
</reference>
<proteinExistence type="predicted"/>
<organism evidence="1 2">
    <name type="scientific">Paramecium tetraurelia</name>
    <dbReference type="NCBI Taxonomy" id="5888"/>
    <lineage>
        <taxon>Eukaryota</taxon>
        <taxon>Sar</taxon>
        <taxon>Alveolata</taxon>
        <taxon>Ciliophora</taxon>
        <taxon>Intramacronucleata</taxon>
        <taxon>Oligohymenophorea</taxon>
        <taxon>Peniculida</taxon>
        <taxon>Parameciidae</taxon>
        <taxon>Paramecium</taxon>
    </lineage>
</organism>
<dbReference type="Proteomes" id="UP000000600">
    <property type="component" value="Unassembled WGS sequence"/>
</dbReference>
<evidence type="ECO:0000313" key="2">
    <source>
        <dbReference type="Proteomes" id="UP000000600"/>
    </source>
</evidence>
<dbReference type="KEGG" id="ptm:GSPATT00030699001"/>
<protein>
    <submittedName>
        <fullName evidence="1">Uncharacterized protein</fullName>
    </submittedName>
</protein>
<sequence>MSYYYQLFVNFMNLSARSYMPTQKSISPLNDRTTKKRTLTIYELTKSSKKTNKIITEKSTQKKLTSNSSQETSEICLTRNDSAQDNTRLQQLKIQVLTEKVQQIEQLNFQKTTLLLKELQYYRNKPLNSSNTSVMVALALARI</sequence>